<dbReference type="InterPro" id="IPR020806">
    <property type="entry name" value="PKS_PP-bd"/>
</dbReference>
<keyword evidence="5" id="KW-0677">Repeat</keyword>
<accession>A0A2S6GTG6</accession>
<dbReference type="GO" id="GO:0071770">
    <property type="term" value="P:DIM/DIP cell wall layer assembly"/>
    <property type="evidence" value="ECO:0007669"/>
    <property type="project" value="TreeGrafter"/>
</dbReference>
<keyword evidence="2" id="KW-0596">Phosphopantetheine</keyword>
<dbReference type="InterPro" id="IPR036291">
    <property type="entry name" value="NAD(P)-bd_dom_sf"/>
</dbReference>
<dbReference type="EMBL" id="PTIX01000005">
    <property type="protein sequence ID" value="PPK68486.1"/>
    <property type="molecule type" value="Genomic_DNA"/>
</dbReference>
<dbReference type="RefSeq" id="WP_104478951.1">
    <property type="nucleotide sequence ID" value="NZ_CP154825.1"/>
</dbReference>
<keyword evidence="4 16" id="KW-0808">Transferase</keyword>
<dbReference type="InterPro" id="IPR032821">
    <property type="entry name" value="PKS_assoc"/>
</dbReference>
<evidence type="ECO:0000313" key="17">
    <source>
        <dbReference type="Proteomes" id="UP000239203"/>
    </source>
</evidence>
<evidence type="ECO:0000256" key="1">
    <source>
        <dbReference type="ARBA" id="ARBA00001957"/>
    </source>
</evidence>
<keyword evidence="8" id="KW-0012">Acyltransferase</keyword>
<evidence type="ECO:0000259" key="15">
    <source>
        <dbReference type="PROSITE" id="PS52004"/>
    </source>
</evidence>
<dbReference type="PANTHER" id="PTHR43775">
    <property type="entry name" value="FATTY ACID SYNTHASE"/>
    <property type="match status" value="1"/>
</dbReference>
<comment type="catalytic activity">
    <reaction evidence="9">
        <text>6 (S)-methylmalonyl-CoA + propanoyl-CoA + 6 NADPH + 12 H(+) = 6-deoxyerythronolide B + 6 CO2 + 6 NADP(+) + 7 CoA + H2O</text>
        <dbReference type="Rhea" id="RHEA:23068"/>
        <dbReference type="ChEBI" id="CHEBI:15377"/>
        <dbReference type="ChEBI" id="CHEBI:15378"/>
        <dbReference type="ChEBI" id="CHEBI:16089"/>
        <dbReference type="ChEBI" id="CHEBI:16526"/>
        <dbReference type="ChEBI" id="CHEBI:57287"/>
        <dbReference type="ChEBI" id="CHEBI:57327"/>
        <dbReference type="ChEBI" id="CHEBI:57392"/>
        <dbReference type="ChEBI" id="CHEBI:57783"/>
        <dbReference type="ChEBI" id="CHEBI:58349"/>
        <dbReference type="EC" id="2.3.1.94"/>
    </reaction>
</comment>
<dbReference type="InterPro" id="IPR013968">
    <property type="entry name" value="PKS_KR"/>
</dbReference>
<dbReference type="GO" id="GO:0004312">
    <property type="term" value="F:fatty acid synthase activity"/>
    <property type="evidence" value="ECO:0007669"/>
    <property type="project" value="TreeGrafter"/>
</dbReference>
<dbReference type="SMART" id="SM00827">
    <property type="entry name" value="PKS_AT"/>
    <property type="match status" value="1"/>
</dbReference>
<evidence type="ECO:0000256" key="10">
    <source>
        <dbReference type="ARBA" id="ARBA00060158"/>
    </source>
</evidence>
<dbReference type="Pfam" id="PF08990">
    <property type="entry name" value="Docking"/>
    <property type="match status" value="1"/>
</dbReference>
<dbReference type="Gene3D" id="3.40.366.10">
    <property type="entry name" value="Malonyl-Coenzyme A Acyl Carrier Protein, domain 2"/>
    <property type="match status" value="1"/>
</dbReference>
<evidence type="ECO:0000256" key="12">
    <source>
        <dbReference type="ARBA" id="ARBA00063272"/>
    </source>
</evidence>
<dbReference type="SUPFAM" id="SSF55048">
    <property type="entry name" value="Probable ACP-binding domain of malonyl-CoA ACP transacylase"/>
    <property type="match status" value="1"/>
</dbReference>
<evidence type="ECO:0000256" key="13">
    <source>
        <dbReference type="ARBA" id="ARBA00066981"/>
    </source>
</evidence>
<dbReference type="GO" id="GO:0033068">
    <property type="term" value="P:macrolide biosynthetic process"/>
    <property type="evidence" value="ECO:0007669"/>
    <property type="project" value="UniProtKB-ARBA"/>
</dbReference>
<dbReference type="PROSITE" id="PS00012">
    <property type="entry name" value="PHOSPHOPANTETHEINE"/>
    <property type="match status" value="1"/>
</dbReference>
<dbReference type="SMART" id="SM00825">
    <property type="entry name" value="PKS_KS"/>
    <property type="match status" value="1"/>
</dbReference>
<comment type="caution">
    <text evidence="16">The sequence shown here is derived from an EMBL/GenBank/DDBJ whole genome shotgun (WGS) entry which is preliminary data.</text>
</comment>
<dbReference type="FunFam" id="3.40.366.10:FF:000002">
    <property type="entry name" value="Probable polyketide synthase 2"/>
    <property type="match status" value="1"/>
</dbReference>
<dbReference type="Proteomes" id="UP000239203">
    <property type="component" value="Unassembled WGS sequence"/>
</dbReference>
<dbReference type="InterPro" id="IPR014030">
    <property type="entry name" value="Ketoacyl_synth_N"/>
</dbReference>
<dbReference type="PROSITE" id="PS52004">
    <property type="entry name" value="KS3_2"/>
    <property type="match status" value="1"/>
</dbReference>
<evidence type="ECO:0000256" key="5">
    <source>
        <dbReference type="ARBA" id="ARBA00022737"/>
    </source>
</evidence>
<dbReference type="Gene3D" id="3.40.50.720">
    <property type="entry name" value="NAD(P)-binding Rossmann-like Domain"/>
    <property type="match status" value="1"/>
</dbReference>
<dbReference type="GO" id="GO:0047879">
    <property type="term" value="F:erythronolide synthase activity"/>
    <property type="evidence" value="ECO:0007669"/>
    <property type="project" value="UniProtKB-EC"/>
</dbReference>
<dbReference type="FunFam" id="3.40.47.10:FF:000019">
    <property type="entry name" value="Polyketide synthase type I"/>
    <property type="match status" value="1"/>
</dbReference>
<reference evidence="16 17" key="1">
    <citation type="submission" date="2018-02" db="EMBL/GenBank/DDBJ databases">
        <title>Genomic Encyclopedia of Archaeal and Bacterial Type Strains, Phase II (KMG-II): from individual species to whole genera.</title>
        <authorList>
            <person name="Goeker M."/>
        </authorList>
    </citation>
    <scope>NUCLEOTIDE SEQUENCE [LARGE SCALE GENOMIC DNA]</scope>
    <source>
        <strain evidence="16 17">YU 961-1</strain>
    </source>
</reference>
<dbReference type="GO" id="GO:0006633">
    <property type="term" value="P:fatty acid biosynthetic process"/>
    <property type="evidence" value="ECO:0007669"/>
    <property type="project" value="TreeGrafter"/>
</dbReference>
<dbReference type="CDD" id="cd00833">
    <property type="entry name" value="PKS"/>
    <property type="match status" value="1"/>
</dbReference>
<dbReference type="PANTHER" id="PTHR43775:SF51">
    <property type="entry name" value="INACTIVE PHENOLPHTHIOCEROL SYNTHESIS POLYKETIDE SYNTHASE TYPE I PKS1-RELATED"/>
    <property type="match status" value="1"/>
</dbReference>
<dbReference type="Gene3D" id="3.40.47.10">
    <property type="match status" value="1"/>
</dbReference>
<keyword evidence="7" id="KW-0511">Multifunctional enzyme</keyword>
<evidence type="ECO:0000256" key="7">
    <source>
        <dbReference type="ARBA" id="ARBA00023268"/>
    </source>
</evidence>
<dbReference type="PROSITE" id="PS50075">
    <property type="entry name" value="CARRIER"/>
    <property type="match status" value="1"/>
</dbReference>
<dbReference type="InterPro" id="IPR016035">
    <property type="entry name" value="Acyl_Trfase/lysoPLipase"/>
</dbReference>
<dbReference type="Gene3D" id="1.10.1200.10">
    <property type="entry name" value="ACP-like"/>
    <property type="match status" value="1"/>
</dbReference>
<feature type="domain" description="Ketosynthase family 3 (KS3)" evidence="15">
    <location>
        <begin position="33"/>
        <end position="443"/>
    </location>
</feature>
<dbReference type="SMART" id="SM00822">
    <property type="entry name" value="PKS_KR"/>
    <property type="match status" value="1"/>
</dbReference>
<dbReference type="SMART" id="SM01294">
    <property type="entry name" value="PKS_PP_betabranch"/>
    <property type="match status" value="1"/>
</dbReference>
<dbReference type="Pfam" id="PF16197">
    <property type="entry name" value="KAsynt_C_assoc"/>
    <property type="match status" value="1"/>
</dbReference>
<gene>
    <name evidence="16" type="ORF">CLV40_105211</name>
</gene>
<dbReference type="Pfam" id="PF08659">
    <property type="entry name" value="KR"/>
    <property type="match status" value="1"/>
</dbReference>
<protein>
    <recommendedName>
        <fullName evidence="13">6-deoxyerythronolide-B synthase</fullName>
        <ecNumber evidence="13">2.3.1.94</ecNumber>
    </recommendedName>
</protein>
<dbReference type="GO" id="GO:0005737">
    <property type="term" value="C:cytoplasm"/>
    <property type="evidence" value="ECO:0007669"/>
    <property type="project" value="TreeGrafter"/>
</dbReference>
<dbReference type="InterPro" id="IPR020841">
    <property type="entry name" value="PKS_Beta-ketoAc_synthase_dom"/>
</dbReference>
<dbReference type="OrthoDB" id="9778690at2"/>
<dbReference type="Pfam" id="PF00550">
    <property type="entry name" value="PP-binding"/>
    <property type="match status" value="1"/>
</dbReference>
<evidence type="ECO:0000256" key="6">
    <source>
        <dbReference type="ARBA" id="ARBA00023194"/>
    </source>
</evidence>
<dbReference type="InterPro" id="IPR001227">
    <property type="entry name" value="Ac_transferase_dom_sf"/>
</dbReference>
<evidence type="ECO:0000256" key="9">
    <source>
        <dbReference type="ARBA" id="ARBA00052442"/>
    </source>
</evidence>
<dbReference type="InterPro" id="IPR014031">
    <property type="entry name" value="Ketoacyl_synth_C"/>
</dbReference>
<dbReference type="SMART" id="SM00823">
    <property type="entry name" value="PKS_PP"/>
    <property type="match status" value="1"/>
</dbReference>
<dbReference type="InterPro" id="IPR009081">
    <property type="entry name" value="PP-bd_ACP"/>
</dbReference>
<dbReference type="InterPro" id="IPR036736">
    <property type="entry name" value="ACP-like_sf"/>
</dbReference>
<dbReference type="GO" id="GO:0005886">
    <property type="term" value="C:plasma membrane"/>
    <property type="evidence" value="ECO:0007669"/>
    <property type="project" value="TreeGrafter"/>
</dbReference>
<dbReference type="Pfam" id="PF02801">
    <property type="entry name" value="Ketoacyl-synt_C"/>
    <property type="match status" value="1"/>
</dbReference>
<dbReference type="InterPro" id="IPR014043">
    <property type="entry name" value="Acyl_transferase_dom"/>
</dbReference>
<keyword evidence="17" id="KW-1185">Reference proteome</keyword>
<sequence length="1486" mass="155847">MTVSDGSAKLVEALRAALRENERLRREHDGRAGEPIAVVGAGCRFGGGVDSPDALWDLVDREVDAVGAPPGDRGWAVGDAWPGAYLDRAAGFDAEFFGISPREALAMDPQQRLALECSWEGLERAGIDPLSLKGSATAVYFGSSLHDYAQRVRGVPELNGLLATGNAAAVLSGRIAYALGLEGAAATVDTACSSSLVALHLAVKALRRGECALALVGGATIMATVDMFAEFGRQGALADDGRCKAFAAGADGTGWGEGVGVLVLERLSDARRAGREILAVVRGTAVNQDGASNGLTAPNGPAQRRVIELALADAGLTPSDVDLVEAHGTGTALGDPIEAQALLSTYGQDRAEPLYLGSVKSNLGHTQAAAGVAGVLKVIGAMRHGTLPRTLHVDEPTPHVDWSGGEVALLTAARPWPDLDRPRRAGVSSFGVSGTNAHVILEEVPAEPAPGKSTQDSMLPWVLSARGAAGIERQARRLAAAVDGASPVDVGWSLANTRAALPDRAVIIGRDPVAALDDAVTGTAQDPAGVVFVFPGQGSQWLGMGRQLRAESPVFAAALDRCAEVLDGLVDWSLHDVLDRDALDRVDVVQPALCAVMISLAELWAAYGVRPDVVVGHSQGEVAAAHVAGILTLEDALRVVVTRSRLLTRLAGTGGMLSVHTDVDTLAPVLADVSVAAVNGPASTVLSGDPAALTAVERWCEDNGVRARRVPVDYASHSPHVEAIRDDLLAALRELNPRPGAVTFRSTVTGTVPAGPELDADYWYRNLREPVGFRDAVDDLVDQGLGSFVELSPHPVLVPAISDLPVVVAGTLRRDEGGLERFLRSAAELWVRGVDVRWTAAFPEGRRVPLPTYAFDHRDYWAVPVKAVAEATDDWRYRVTWKPVEAEPAPKTPAHRWVVVPDGDLDAWGESVLAALRADGDVTLVRDALPTTPADAVVSLLGETHGWAAPGVPSAWAATATLVRALRERGVEAPLWCVTRGSAAVAPDDTVDPVHTGLWALARVAGLEHPREWGGLIDLPVDLDARSADRLGWALREAGAEDELAVRGGRVLARRLTRSPEPTATAPVERRDGTVLVTGGTGGVGLRLARWLVARGDTDIALVGRHATASEPAKALAAELDARIEVVDCDVTDPAAVARLRDALGTTVRSVFHAAGVVDREPLADAEPETWSRICAAKVAGAHNLDDAFDDLDEFVLFSSNAGVWGSAGQAAYAAANAYLDGFAAARGRPVLSVAWGAWAEVGMAAGDDLARIGVRGMAPERALRVLGRALAAGENTVAVADVDWETFAAAYTAARPRRLLDDLVDTTAHAPESTGLAGELASLTRAERGEHLLRLVTTQAAAVLRYRKDEAPPADKAFRDLGFDSVTAVDLRNRLGRATGLALAATTVFDHPTATGLAAHLHQLLFPAATPDTAHTDLDTLESTLADLAADPAHRTALAPIAGRLRAMADRLTGHPADDDNPAGDLDTADADDLLALLRSEFGRS</sequence>
<evidence type="ECO:0000256" key="2">
    <source>
        <dbReference type="ARBA" id="ARBA00022450"/>
    </source>
</evidence>
<keyword evidence="6" id="KW-0045">Antibiotic biosynthesis</keyword>
<evidence type="ECO:0000256" key="3">
    <source>
        <dbReference type="ARBA" id="ARBA00022553"/>
    </source>
</evidence>
<dbReference type="InterPro" id="IPR057326">
    <property type="entry name" value="KR_dom"/>
</dbReference>
<dbReference type="FunFam" id="1.10.1200.10:FF:000007">
    <property type="entry name" value="Probable polyketide synthase pks17"/>
    <property type="match status" value="1"/>
</dbReference>
<dbReference type="SUPFAM" id="SSF51735">
    <property type="entry name" value="NAD(P)-binding Rossmann-fold domains"/>
    <property type="match status" value="2"/>
</dbReference>
<dbReference type="EC" id="2.3.1.94" evidence="13"/>
<dbReference type="InterPro" id="IPR015083">
    <property type="entry name" value="NorB/c/GfsB-D-like_docking"/>
</dbReference>
<dbReference type="CDD" id="cd08952">
    <property type="entry name" value="KR_1_SDR_x"/>
    <property type="match status" value="1"/>
</dbReference>
<dbReference type="InterPro" id="IPR006162">
    <property type="entry name" value="Ppantetheine_attach_site"/>
</dbReference>
<dbReference type="SUPFAM" id="SSF53901">
    <property type="entry name" value="Thiolase-like"/>
    <property type="match status" value="1"/>
</dbReference>
<evidence type="ECO:0000256" key="8">
    <source>
        <dbReference type="ARBA" id="ARBA00023315"/>
    </source>
</evidence>
<feature type="domain" description="Carrier" evidence="14">
    <location>
        <begin position="1331"/>
        <end position="1406"/>
    </location>
</feature>
<dbReference type="GO" id="GO:0031177">
    <property type="term" value="F:phosphopantetheine binding"/>
    <property type="evidence" value="ECO:0007669"/>
    <property type="project" value="InterPro"/>
</dbReference>
<evidence type="ECO:0000256" key="11">
    <source>
        <dbReference type="ARBA" id="ARBA00060622"/>
    </source>
</evidence>
<keyword evidence="3" id="KW-0597">Phosphoprotein</keyword>
<dbReference type="Gene3D" id="3.30.70.3290">
    <property type="match status" value="1"/>
</dbReference>
<dbReference type="SUPFAM" id="SSF47336">
    <property type="entry name" value="ACP-like"/>
    <property type="match status" value="1"/>
</dbReference>
<comment type="function">
    <text evidence="10">Involved in the biosynthesis of antibiotic erythromycin via the biosynthesis of its aglycone precursor, 6-deoxyerythronolide B (6-dEB).</text>
</comment>
<dbReference type="InterPro" id="IPR016039">
    <property type="entry name" value="Thiolase-like"/>
</dbReference>
<name>A0A2S6GTG6_9PSEU</name>
<comment type="subunit">
    <text evidence="12">Homodimer. Erythronolide synthase is composed of EryAI, EryAII and EryAIII multimodular (2 modules) polypeptides each coding for a functional synthase subunit which participates in 2 of the six FAS-like elongation steps required for formation of the polyketide. Module 1, 2, 3, 4, 5, and 6 participating in biosynthesis steps 1, 2, 3, 4, 5, and 6, respectively.</text>
</comment>
<comment type="pathway">
    <text evidence="11">Antibiotic biosynthesis; erythromycin biosynthesis.</text>
</comment>
<dbReference type="InterPro" id="IPR050091">
    <property type="entry name" value="PKS_NRPS_Biosynth_Enz"/>
</dbReference>
<dbReference type="SUPFAM" id="SSF52151">
    <property type="entry name" value="FabD/lysophospholipase-like"/>
    <property type="match status" value="1"/>
</dbReference>
<organism evidence="16 17">
    <name type="scientific">Actinokineospora auranticolor</name>
    <dbReference type="NCBI Taxonomy" id="155976"/>
    <lineage>
        <taxon>Bacteria</taxon>
        <taxon>Bacillati</taxon>
        <taxon>Actinomycetota</taxon>
        <taxon>Actinomycetes</taxon>
        <taxon>Pseudonocardiales</taxon>
        <taxon>Pseudonocardiaceae</taxon>
        <taxon>Actinokineospora</taxon>
    </lineage>
</organism>
<proteinExistence type="predicted"/>
<dbReference type="Pfam" id="PF00109">
    <property type="entry name" value="ketoacyl-synt"/>
    <property type="match status" value="1"/>
</dbReference>
<comment type="cofactor">
    <cofactor evidence="1">
        <name>pantetheine 4'-phosphate</name>
        <dbReference type="ChEBI" id="CHEBI:47942"/>
    </cofactor>
</comment>
<evidence type="ECO:0000259" key="14">
    <source>
        <dbReference type="PROSITE" id="PS50075"/>
    </source>
</evidence>
<dbReference type="InterPro" id="IPR016036">
    <property type="entry name" value="Malonyl_transacylase_ACP-bd"/>
</dbReference>
<evidence type="ECO:0000313" key="16">
    <source>
        <dbReference type="EMBL" id="PPK68486.1"/>
    </source>
</evidence>
<dbReference type="Pfam" id="PF00698">
    <property type="entry name" value="Acyl_transf_1"/>
    <property type="match status" value="1"/>
</dbReference>
<evidence type="ECO:0000256" key="4">
    <source>
        <dbReference type="ARBA" id="ARBA00022679"/>
    </source>
</evidence>